<comment type="caution">
    <text evidence="1">The sequence shown here is derived from an EMBL/GenBank/DDBJ whole genome shotgun (WGS) entry which is preliminary data.</text>
</comment>
<keyword evidence="2" id="KW-1185">Reference proteome</keyword>
<evidence type="ECO:0000313" key="2">
    <source>
        <dbReference type="Proteomes" id="UP001485043"/>
    </source>
</evidence>
<feature type="non-terminal residue" evidence="1">
    <location>
        <position position="1"/>
    </location>
</feature>
<sequence length="18" mass="2136">DRIQRRLFESVYLLGSLA</sequence>
<proteinExistence type="predicted"/>
<reference evidence="1 2" key="1">
    <citation type="journal article" date="2024" name="Nat. Commun.">
        <title>Phylogenomics reveals the evolutionary origins of lichenization in chlorophyte algae.</title>
        <authorList>
            <person name="Puginier C."/>
            <person name="Libourel C."/>
            <person name="Otte J."/>
            <person name="Skaloud P."/>
            <person name="Haon M."/>
            <person name="Grisel S."/>
            <person name="Petersen M."/>
            <person name="Berrin J.G."/>
            <person name="Delaux P.M."/>
            <person name="Dal Grande F."/>
            <person name="Keller J."/>
        </authorList>
    </citation>
    <scope>NUCLEOTIDE SEQUENCE [LARGE SCALE GENOMIC DNA]</scope>
    <source>
        <strain evidence="1 2">SAG 2523</strain>
    </source>
</reference>
<gene>
    <name evidence="1" type="ORF">WJX84_005437</name>
</gene>
<dbReference type="AlphaFoldDB" id="A0AAW1RWR0"/>
<dbReference type="EMBL" id="JALJOV010001939">
    <property type="protein sequence ID" value="KAK9838072.1"/>
    <property type="molecule type" value="Genomic_DNA"/>
</dbReference>
<evidence type="ECO:0000313" key="1">
    <source>
        <dbReference type="EMBL" id="KAK9838072.1"/>
    </source>
</evidence>
<organism evidence="1 2">
    <name type="scientific">Apatococcus fuscideae</name>
    <dbReference type="NCBI Taxonomy" id="2026836"/>
    <lineage>
        <taxon>Eukaryota</taxon>
        <taxon>Viridiplantae</taxon>
        <taxon>Chlorophyta</taxon>
        <taxon>core chlorophytes</taxon>
        <taxon>Trebouxiophyceae</taxon>
        <taxon>Chlorellales</taxon>
        <taxon>Chlorellaceae</taxon>
        <taxon>Apatococcus</taxon>
    </lineage>
</organism>
<accession>A0AAW1RWR0</accession>
<dbReference type="Proteomes" id="UP001485043">
    <property type="component" value="Unassembled WGS sequence"/>
</dbReference>
<name>A0AAW1RWR0_9CHLO</name>
<protein>
    <submittedName>
        <fullName evidence="1">Uncharacterized protein</fullName>
    </submittedName>
</protein>